<feature type="transmembrane region" description="Helical" evidence="10">
    <location>
        <begin position="295"/>
        <end position="318"/>
    </location>
</feature>
<keyword evidence="6" id="KW-0564">Palmitate</keyword>
<dbReference type="PANTHER" id="PTHR22883:SF43">
    <property type="entry name" value="PALMITOYLTRANSFERASE APP"/>
    <property type="match status" value="1"/>
</dbReference>
<proteinExistence type="inferred from homology"/>
<comment type="subcellular location">
    <subcellularLocation>
        <location evidence="1">Endomembrane system</location>
        <topology evidence="1">Multi-pass membrane protein</topology>
    </subcellularLocation>
</comment>
<keyword evidence="14" id="KW-1185">Reference proteome</keyword>
<dbReference type="GO" id="GO:0006612">
    <property type="term" value="P:protein targeting to membrane"/>
    <property type="evidence" value="ECO:0007669"/>
    <property type="project" value="TreeGrafter"/>
</dbReference>
<comment type="similarity">
    <text evidence="10">Belongs to the DHHC palmitoyltransferase family.</text>
</comment>
<evidence type="ECO:0000256" key="10">
    <source>
        <dbReference type="RuleBase" id="RU079119"/>
    </source>
</evidence>
<dbReference type="InterPro" id="IPR039859">
    <property type="entry name" value="PFA4/ZDH16/20/ERF2-like"/>
</dbReference>
<evidence type="ECO:0000256" key="2">
    <source>
        <dbReference type="ARBA" id="ARBA00022679"/>
    </source>
</evidence>
<feature type="compositionally biased region" description="Low complexity" evidence="11">
    <location>
        <begin position="383"/>
        <end position="402"/>
    </location>
</feature>
<feature type="compositionally biased region" description="Low complexity" evidence="11">
    <location>
        <begin position="698"/>
        <end position="708"/>
    </location>
</feature>
<dbReference type="AlphaFoldDB" id="A0A922HXV7"/>
<feature type="region of interest" description="Disordered" evidence="11">
    <location>
        <begin position="422"/>
        <end position="470"/>
    </location>
</feature>
<evidence type="ECO:0000256" key="8">
    <source>
        <dbReference type="ARBA" id="ARBA00023315"/>
    </source>
</evidence>
<evidence type="ECO:0000256" key="11">
    <source>
        <dbReference type="SAM" id="MobiDB-lite"/>
    </source>
</evidence>
<organism evidence="13 14">
    <name type="scientific">Dermatophagoides farinae</name>
    <name type="common">American house dust mite</name>
    <dbReference type="NCBI Taxonomy" id="6954"/>
    <lineage>
        <taxon>Eukaryota</taxon>
        <taxon>Metazoa</taxon>
        <taxon>Ecdysozoa</taxon>
        <taxon>Arthropoda</taxon>
        <taxon>Chelicerata</taxon>
        <taxon>Arachnida</taxon>
        <taxon>Acari</taxon>
        <taxon>Acariformes</taxon>
        <taxon>Sarcoptiformes</taxon>
        <taxon>Astigmata</taxon>
        <taxon>Psoroptidia</taxon>
        <taxon>Analgoidea</taxon>
        <taxon>Pyroglyphidae</taxon>
        <taxon>Dermatophagoidinae</taxon>
        <taxon>Dermatophagoides</taxon>
    </lineage>
</organism>
<keyword evidence="8 10" id="KW-0012">Acyltransferase</keyword>
<dbReference type="GO" id="GO:0005783">
    <property type="term" value="C:endoplasmic reticulum"/>
    <property type="evidence" value="ECO:0007669"/>
    <property type="project" value="TreeGrafter"/>
</dbReference>
<feature type="region of interest" description="Disordered" evidence="11">
    <location>
        <begin position="383"/>
        <end position="407"/>
    </location>
</feature>
<dbReference type="EMBL" id="ASGP02000004">
    <property type="protein sequence ID" value="KAH9511743.1"/>
    <property type="molecule type" value="Genomic_DNA"/>
</dbReference>
<comment type="caution">
    <text evidence="13">The sequence shown here is derived from an EMBL/GenBank/DDBJ whole genome shotgun (WGS) entry which is preliminary data.</text>
</comment>
<feature type="compositionally biased region" description="Polar residues" evidence="11">
    <location>
        <begin position="451"/>
        <end position="470"/>
    </location>
</feature>
<dbReference type="Proteomes" id="UP000790347">
    <property type="component" value="Unassembled WGS sequence"/>
</dbReference>
<feature type="compositionally biased region" description="Low complexity" evidence="11">
    <location>
        <begin position="734"/>
        <end position="746"/>
    </location>
</feature>
<feature type="compositionally biased region" description="Low complexity" evidence="11">
    <location>
        <begin position="661"/>
        <end position="683"/>
    </location>
</feature>
<sequence>MTQNNNKSSSSTSPPISSTVAAAAAMGVVINNNDNNTMTTTTTTTTNNNNNNNNNNSSPTIIATTAASTSMATTNVRRVRRYRIFPGRNRFFCDGRIIMAKQISVFYFTVTLLVGTCVSFFIFDSPYLSNKISPLVPIVAACLFLFVLFSLFRTSFTDPGILPRATPAEAADVEQQIVPNQSNSSTMRPPPRTKEVMINNQTIKLKYCFTCKIFRPPRASHCSLCDNCVERFDHHCPWVGNCVGKRNYRFFYMFIVSLAFLCIYVFSCIITHFILLSKTMTFVEAVKQSPVSVVEMIICFFSVWSILGLAGFHTYLIMSNLTTNEDIKGSFSKRNHVSVTNPYSLGSIFRNCYSILCSPIGPSLIHRRSYVYCEESIITTTASNNNSNHQTQSPQSSKQSQSIRFPGPVAYPLQPTAAFISGQQQQQQQLQAPGMASYYHHHQQQQQQQQPPSMNKSPQIISHQLKQQSNGQSQYYVPMMKNMSISQQLHSDLHGQVYLGHDIDELDKQQQQQQQRYGLQPNYYHQQQQPQPINDNSHNSIVMMAEPYQIDHHNHHHETANAIDSLNYPHSTCQQACYYQKQSSSSPSIRQQTNIAQLQQQSDYHNYTTTMVIDPYYPNLLKKNNSSSIIINDNDDNDDHDHNNHDYCNYPSTQTQSQQWNNNNNNNNNNNSQISKSTTATSCSHHHHHHHHHHQHHPSNSSKSSTGSSVGGGGSITGTYQSRSNNHQQKRSQGTTTTVKGGNVVGQTINTRSQQIKSQSNSNDNGYK</sequence>
<name>A0A922HXV7_DERFA</name>
<feature type="compositionally biased region" description="Polar residues" evidence="11">
    <location>
        <begin position="720"/>
        <end position="733"/>
    </location>
</feature>
<dbReference type="Pfam" id="PF01529">
    <property type="entry name" value="DHHC"/>
    <property type="match status" value="1"/>
</dbReference>
<dbReference type="GO" id="GO:0005794">
    <property type="term" value="C:Golgi apparatus"/>
    <property type="evidence" value="ECO:0007669"/>
    <property type="project" value="TreeGrafter"/>
</dbReference>
<dbReference type="GO" id="GO:0019706">
    <property type="term" value="F:protein-cysteine S-palmitoyltransferase activity"/>
    <property type="evidence" value="ECO:0007669"/>
    <property type="project" value="UniProtKB-EC"/>
</dbReference>
<evidence type="ECO:0000256" key="3">
    <source>
        <dbReference type="ARBA" id="ARBA00022692"/>
    </source>
</evidence>
<evidence type="ECO:0000256" key="9">
    <source>
        <dbReference type="ARBA" id="ARBA00048048"/>
    </source>
</evidence>
<dbReference type="InterPro" id="IPR001594">
    <property type="entry name" value="Palmitoyltrfase_DHHC"/>
</dbReference>
<evidence type="ECO:0000256" key="6">
    <source>
        <dbReference type="ARBA" id="ARBA00023139"/>
    </source>
</evidence>
<feature type="compositionally biased region" description="Basic residues" evidence="11">
    <location>
        <begin position="684"/>
        <end position="697"/>
    </location>
</feature>
<reference evidence="13" key="1">
    <citation type="submission" date="2013-05" db="EMBL/GenBank/DDBJ databases">
        <authorList>
            <person name="Yim A.K.Y."/>
            <person name="Chan T.F."/>
            <person name="Ji K.M."/>
            <person name="Liu X.Y."/>
            <person name="Zhou J.W."/>
            <person name="Li R.Q."/>
            <person name="Yang K.Y."/>
            <person name="Li J."/>
            <person name="Li M."/>
            <person name="Law P.T.W."/>
            <person name="Wu Y.L."/>
            <person name="Cai Z.L."/>
            <person name="Qin H."/>
            <person name="Bao Y."/>
            <person name="Leung R.K.K."/>
            <person name="Ng P.K.S."/>
            <person name="Zou J."/>
            <person name="Zhong X.J."/>
            <person name="Ran P.X."/>
            <person name="Zhong N.S."/>
            <person name="Liu Z.G."/>
            <person name="Tsui S.K.W."/>
        </authorList>
    </citation>
    <scope>NUCLEOTIDE SEQUENCE</scope>
    <source>
        <strain evidence="13">Derf</strain>
        <tissue evidence="13">Whole organism</tissue>
    </source>
</reference>
<accession>A0A922HXV7</accession>
<feature type="compositionally biased region" description="Polar residues" evidence="11">
    <location>
        <begin position="650"/>
        <end position="660"/>
    </location>
</feature>
<evidence type="ECO:0000313" key="13">
    <source>
        <dbReference type="EMBL" id="KAH9511743.1"/>
    </source>
</evidence>
<keyword evidence="7" id="KW-0449">Lipoprotein</keyword>
<evidence type="ECO:0000256" key="5">
    <source>
        <dbReference type="ARBA" id="ARBA00023136"/>
    </source>
</evidence>
<feature type="compositionally biased region" description="Polar residues" evidence="11">
    <location>
        <begin position="747"/>
        <end position="768"/>
    </location>
</feature>
<keyword evidence="5 10" id="KW-0472">Membrane</keyword>
<keyword evidence="2 10" id="KW-0808">Transferase</keyword>
<feature type="transmembrane region" description="Helical" evidence="10">
    <location>
        <begin position="105"/>
        <end position="123"/>
    </location>
</feature>
<reference evidence="13" key="2">
    <citation type="journal article" date="2022" name="Res Sq">
        <title>Comparative Genomics Reveals Insights into the Divergent Evolution of Astigmatic Mites and Household Pest Adaptations.</title>
        <authorList>
            <person name="Xiong Q."/>
            <person name="Wan A.T.-Y."/>
            <person name="Liu X.-Y."/>
            <person name="Fung C.S.-H."/>
            <person name="Xiao X."/>
            <person name="Malainual N."/>
            <person name="Hou J."/>
            <person name="Wang L."/>
            <person name="Wang M."/>
            <person name="Yang K."/>
            <person name="Cui Y."/>
            <person name="Leung E."/>
            <person name="Nong W."/>
            <person name="Shin S.-K."/>
            <person name="Au S."/>
            <person name="Jeong K.Y."/>
            <person name="Chew F.T."/>
            <person name="Hui J."/>
            <person name="Leung T.F."/>
            <person name="Tungtrongchitr A."/>
            <person name="Zhong N."/>
            <person name="Liu Z."/>
            <person name="Tsui S."/>
        </authorList>
    </citation>
    <scope>NUCLEOTIDE SEQUENCE</scope>
    <source>
        <strain evidence="13">Derf</strain>
        <tissue evidence="13">Whole organism</tissue>
    </source>
</reference>
<keyword evidence="3 10" id="KW-0812">Transmembrane</keyword>
<protein>
    <recommendedName>
        <fullName evidence="10">Palmitoyltransferase</fullName>
        <ecNumber evidence="10">2.3.1.225</ecNumber>
    </recommendedName>
</protein>
<dbReference type="PROSITE" id="PS50216">
    <property type="entry name" value="DHHC"/>
    <property type="match status" value="1"/>
</dbReference>
<keyword evidence="4 10" id="KW-1133">Transmembrane helix</keyword>
<feature type="domain" description="Palmitoyltransferase DHHC" evidence="12">
    <location>
        <begin position="203"/>
        <end position="328"/>
    </location>
</feature>
<evidence type="ECO:0000259" key="12">
    <source>
        <dbReference type="Pfam" id="PF01529"/>
    </source>
</evidence>
<evidence type="ECO:0000256" key="7">
    <source>
        <dbReference type="ARBA" id="ARBA00023288"/>
    </source>
</evidence>
<dbReference type="EC" id="2.3.1.225" evidence="10"/>
<feature type="transmembrane region" description="Helical" evidence="10">
    <location>
        <begin position="250"/>
        <end position="275"/>
    </location>
</feature>
<evidence type="ECO:0000256" key="4">
    <source>
        <dbReference type="ARBA" id="ARBA00022989"/>
    </source>
</evidence>
<gene>
    <name evidence="13" type="primary">ZDHHC14_2</name>
    <name evidence="13" type="ORF">DERF_010177</name>
</gene>
<comment type="domain">
    <text evidence="10">The DHHC domain is required for palmitoyltransferase activity.</text>
</comment>
<feature type="region of interest" description="Disordered" evidence="11">
    <location>
        <begin position="33"/>
        <end position="57"/>
    </location>
</feature>
<evidence type="ECO:0000256" key="1">
    <source>
        <dbReference type="ARBA" id="ARBA00004127"/>
    </source>
</evidence>
<comment type="catalytic activity">
    <reaction evidence="9 10">
        <text>L-cysteinyl-[protein] + hexadecanoyl-CoA = S-hexadecanoyl-L-cysteinyl-[protein] + CoA</text>
        <dbReference type="Rhea" id="RHEA:36683"/>
        <dbReference type="Rhea" id="RHEA-COMP:10131"/>
        <dbReference type="Rhea" id="RHEA-COMP:11032"/>
        <dbReference type="ChEBI" id="CHEBI:29950"/>
        <dbReference type="ChEBI" id="CHEBI:57287"/>
        <dbReference type="ChEBI" id="CHEBI:57379"/>
        <dbReference type="ChEBI" id="CHEBI:74151"/>
        <dbReference type="EC" id="2.3.1.225"/>
    </reaction>
</comment>
<feature type="transmembrane region" description="Helical" evidence="10">
    <location>
        <begin position="135"/>
        <end position="152"/>
    </location>
</feature>
<dbReference type="PANTHER" id="PTHR22883">
    <property type="entry name" value="ZINC FINGER DHHC DOMAIN CONTAINING PROTEIN"/>
    <property type="match status" value="1"/>
</dbReference>
<feature type="region of interest" description="Disordered" evidence="11">
    <location>
        <begin position="631"/>
        <end position="768"/>
    </location>
</feature>
<evidence type="ECO:0000313" key="14">
    <source>
        <dbReference type="Proteomes" id="UP000790347"/>
    </source>
</evidence>